<dbReference type="GO" id="GO:0009007">
    <property type="term" value="F:site-specific DNA-methyltransferase (adenine-specific) activity"/>
    <property type="evidence" value="ECO:0007669"/>
    <property type="project" value="TreeGrafter"/>
</dbReference>
<sequence length="433" mass="46196">MSSAIKIVQGDCLEKLKKIPSNSISAIVTDPPYGLSNTKPAQVADVLKAWVTGDTTVVPAKKGGFMGKDWDSFVPPPAVWEECMRVLKPGGHMAVFAGARTQDLMGLSIRLAGFEIRDTLGWIYGSGFPKSHNISKAIDKAAGAEREVKLLPTAATAYSASAGNHRPWMDEAAENGGMRVVAGDTPVTDDAARWNGWGTALKPAIEPVILARKPPVGTVAQNVLAHGVGGLNIDACRVEAHDKAKFPAGVVSDTETVYGGGGGMYSDKPRPVDRNPSGRFPANVLLDEHAAAEMDEQSGVSVSRRAVMAVKGSNGSDGLYGEYSTSERKEMGHNDSGGASRFFPVFKYQAKAPKKERPMIVREDGTKVQHPTVKPVALMEWLVTLITPPGGVVLDPFAGTGTTLEAAKNEGFKVIGIERDPDYIQLINQRLNH</sequence>
<feature type="domain" description="DNA methylase N-4/N-6" evidence="4">
    <location>
        <begin position="356"/>
        <end position="428"/>
    </location>
</feature>
<evidence type="ECO:0000256" key="1">
    <source>
        <dbReference type="ARBA" id="ARBA00006594"/>
    </source>
</evidence>
<dbReference type="CDD" id="cd02440">
    <property type="entry name" value="AdoMet_MTases"/>
    <property type="match status" value="1"/>
</dbReference>
<dbReference type="Gene3D" id="3.40.50.150">
    <property type="entry name" value="Vaccinia Virus protein VP39"/>
    <property type="match status" value="2"/>
</dbReference>
<dbReference type="Proteomes" id="UP000279846">
    <property type="component" value="Segment"/>
</dbReference>
<dbReference type="EMBL" id="MH926057">
    <property type="protein sequence ID" value="AYQ98437.1"/>
    <property type="molecule type" value="Genomic_DNA"/>
</dbReference>
<keyword evidence="6" id="KW-1185">Reference proteome</keyword>
<accession>A0A3G3LWL3</accession>
<dbReference type="KEGG" id="vg:65116707"/>
<dbReference type="Pfam" id="PF01555">
    <property type="entry name" value="N6_N4_Mtase"/>
    <property type="match status" value="2"/>
</dbReference>
<protein>
    <recommendedName>
        <fullName evidence="4">DNA methylase N-4/N-6 domain-containing protein</fullName>
    </recommendedName>
</protein>
<comment type="similarity">
    <text evidence="1">Belongs to the N(4)/N(6)-methyltransferase family.</text>
</comment>
<reference evidence="5 6" key="1">
    <citation type="submission" date="2018-09" db="EMBL/GenBank/DDBJ databases">
        <authorList>
            <person name="Aaron K.S."/>
            <person name="Aaron A."/>
            <person name="Almond C.M."/>
            <person name="Armstrong D.J."/>
            <person name="Arnold T.D."/>
            <person name="Atiyeh M."/>
            <person name="Austin C.J."/>
            <person name="Baker T.S."/>
            <person name="Bilger V.C."/>
            <person name="Boggan A.O."/>
            <person name="Cadieux A.J."/>
            <person name="Carroll K."/>
            <person name="Castro M.I."/>
            <person name="Cole A.L."/>
            <person name="Coleman K.V."/>
            <person name="Copeland L.C."/>
            <person name="Dickinson S.A."/>
            <person name="Earl J.S."/>
            <person name="Esekhaigbe O.A."/>
            <person name="Everett B.E."/>
            <person name="Everhardt M.B."/>
            <person name="Foster K.E."/>
            <person name="Galloway E."/>
            <person name="Glover L."/>
            <person name="Gregory K.R."/>
            <person name="Gunn D.S."/>
            <person name="Hall H.D."/>
            <person name="Hancock R.E."/>
            <person name="Hauth J.T."/>
            <person name="Hawkins C.P."/>
            <person name="Hayes H.S."/>
            <person name="Heathcock S."/>
            <person name="Hill C.D."/>
            <person name="Hill T."/>
            <person name="Ibe-Cumba A.M."/>
            <person name="Israil A.R."/>
            <person name="Jackson B.R."/>
            <person name="Jones K.L."/>
            <person name="King G.B."/>
            <person name="Last N.R."/>
            <person name="Lee C.E."/>
            <person name="Leger A.E."/>
            <person name="Lindley S.B."/>
            <person name="Martinez M."/>
            <person name="McKinney W.R."/>
            <person name="McWhirter S."/>
            <person name="Mercer J.M."/>
            <person name="Nachajski K."/>
            <person name="Newton M.A."/>
            <person name="Nguyen M.T."/>
            <person name="Northington A.L."/>
            <person name="Nuss P.C."/>
            <person name="Osborn S.L."/>
            <person name="Ozley R.E."/>
            <person name="Palmieri J.N."/>
            <person name="Perry C.A."/>
            <person name="Plump L.M."/>
            <person name="Prewitt D.E."/>
            <person name="Rafferty A.M."/>
            <person name="Rafford M.E."/>
            <person name="Ragland C.L."/>
            <person name="Ragland J.L."/>
            <person name="Reynolds H.A."/>
            <person name="Robbins T.J."/>
            <person name="Ryan A.D."/>
            <person name="Sharit M.C."/>
            <person name="Sharp M.L."/>
            <person name="Simpson D.M."/>
            <person name="Simpson A."/>
            <person name="Smith S.P."/>
            <person name="Smith M.E."/>
            <person name="Springer J.G."/>
            <person name="Standridge B."/>
            <person name="Stickley J.L."/>
            <person name="Strain M.R."/>
            <person name="Walker T.L."/>
            <person name="Weeks A.C."/>
            <person name="Williamson J."/>
            <person name="Quinn C.E."/>
            <person name="Monti D.L."/>
            <person name="Claughton R.M."/>
            <person name="Riley T.A."/>
            <person name="Yancie K.G."/>
            <person name="Brown C.E."/>
            <person name="Garlena R.A."/>
            <person name="Russell D.A."/>
            <person name="Pope W.H."/>
            <person name="Jacobs-Sera D."/>
            <person name="Hatfull G.F."/>
        </authorList>
    </citation>
    <scope>NUCLEOTIDE SEQUENCE [LARGE SCALE GENOMIC DNA]</scope>
</reference>
<keyword evidence="2" id="KW-0489">Methyltransferase</keyword>
<evidence type="ECO:0000259" key="4">
    <source>
        <dbReference type="Pfam" id="PF01555"/>
    </source>
</evidence>
<dbReference type="SUPFAM" id="SSF53335">
    <property type="entry name" value="S-adenosyl-L-methionine-dependent methyltransferases"/>
    <property type="match status" value="1"/>
</dbReference>
<evidence type="ECO:0000313" key="6">
    <source>
        <dbReference type="Proteomes" id="UP000279846"/>
    </source>
</evidence>
<evidence type="ECO:0000313" key="5">
    <source>
        <dbReference type="EMBL" id="AYQ98437.1"/>
    </source>
</evidence>
<keyword evidence="3" id="KW-0808">Transferase</keyword>
<dbReference type="RefSeq" id="YP_010099028.1">
    <property type="nucleotide sequence ID" value="NC_055772.1"/>
</dbReference>
<organism evidence="5 6">
    <name type="scientific">Corynebacterium phage Kimchi1738</name>
    <dbReference type="NCBI Taxonomy" id="2483719"/>
    <lineage>
        <taxon>Viruses</taxon>
        <taxon>Duplodnaviria</taxon>
        <taxon>Heunggongvirae</taxon>
        <taxon>Uroviricota</taxon>
        <taxon>Caudoviricetes</taxon>
        <taxon>Zierdtviridae</taxon>
        <taxon>Toshachvirinae</taxon>
        <taxon>Ceetrepovirus</taxon>
        <taxon>Ceetrepovirus kimchi1738</taxon>
    </lineage>
</organism>
<evidence type="ECO:0000256" key="2">
    <source>
        <dbReference type="ARBA" id="ARBA00022603"/>
    </source>
</evidence>
<name>A0A3G3LWL3_9CAUD</name>
<evidence type="ECO:0000256" key="3">
    <source>
        <dbReference type="ARBA" id="ARBA00022679"/>
    </source>
</evidence>
<dbReference type="GeneID" id="65116707"/>
<dbReference type="InterPro" id="IPR002941">
    <property type="entry name" value="DNA_methylase_N4/N6"/>
</dbReference>
<dbReference type="GO" id="GO:0008170">
    <property type="term" value="F:N-methyltransferase activity"/>
    <property type="evidence" value="ECO:0007669"/>
    <property type="project" value="InterPro"/>
</dbReference>
<dbReference type="PANTHER" id="PTHR13370">
    <property type="entry name" value="RNA METHYLASE-RELATED"/>
    <property type="match status" value="1"/>
</dbReference>
<dbReference type="GO" id="GO:0032259">
    <property type="term" value="P:methylation"/>
    <property type="evidence" value="ECO:0007669"/>
    <property type="project" value="UniProtKB-KW"/>
</dbReference>
<feature type="domain" description="DNA methylase N-4/N-6" evidence="4">
    <location>
        <begin position="24"/>
        <end position="132"/>
    </location>
</feature>
<dbReference type="PROSITE" id="PS00092">
    <property type="entry name" value="N6_MTASE"/>
    <property type="match status" value="1"/>
</dbReference>
<dbReference type="InterPro" id="IPR029063">
    <property type="entry name" value="SAM-dependent_MTases_sf"/>
</dbReference>
<proteinExistence type="inferred from homology"/>
<gene>
    <name evidence="5" type="primary">46</name>
    <name evidence="5" type="ORF">KIMCHI1738_46</name>
</gene>
<dbReference type="PANTHER" id="PTHR13370:SF3">
    <property type="entry name" value="TRNA (GUANINE(10)-N2)-METHYLTRANSFERASE HOMOLOG"/>
    <property type="match status" value="1"/>
</dbReference>
<dbReference type="InterPro" id="IPR002052">
    <property type="entry name" value="DNA_methylase_N6_adenine_CS"/>
</dbReference>
<dbReference type="InterPro" id="IPR001091">
    <property type="entry name" value="RM_Methyltransferase"/>
</dbReference>
<dbReference type="GO" id="GO:0003677">
    <property type="term" value="F:DNA binding"/>
    <property type="evidence" value="ECO:0007669"/>
    <property type="project" value="InterPro"/>
</dbReference>
<dbReference type="PRINTS" id="PR00508">
    <property type="entry name" value="S21N4MTFRASE"/>
</dbReference>